<comment type="function">
    <text evidence="10">DNA-binding protein that plays a critical role in nucleoid compaction, genome replication and DNA replication and transcription. Binds to both ssDNA and dsDNA with a binding site covering about 15 nucleotides. Displays DNA-supercoiling activity only when associated with the viral DNA topoisomerase 2.</text>
</comment>
<evidence type="ECO:0000256" key="8">
    <source>
        <dbReference type="ARBA" id="ARBA00033120"/>
    </source>
</evidence>
<evidence type="ECO:0000256" key="7">
    <source>
        <dbReference type="ARBA" id="ARBA00023125"/>
    </source>
</evidence>
<evidence type="ECO:0000256" key="10">
    <source>
        <dbReference type="ARBA" id="ARBA00046140"/>
    </source>
</evidence>
<sequence>MANNKPGKKPTTKSEIYAHIAEKTNLKRKDVVAVFDTLANLIERDLKKGPGIFNLVGMMKIKMVYKPAVAARKGINPFTKEEVIFKAKPARNVVKCQPLKMLKDMV</sequence>
<keyword evidence="6" id="KW-0426">Late protein</keyword>
<keyword evidence="7 12" id="KW-0238">DNA-binding</keyword>
<dbReference type="EMBL" id="KT006957">
    <property type="protein sequence ID" value="AKQ01238.1"/>
    <property type="molecule type" value="Genomic_DNA"/>
</dbReference>
<evidence type="ECO:0000256" key="3">
    <source>
        <dbReference type="ARBA" id="ARBA00011738"/>
    </source>
</evidence>
<dbReference type="InterPro" id="IPR010992">
    <property type="entry name" value="IHF-like_DNA-bd_dom_sf"/>
</dbReference>
<evidence type="ECO:0000256" key="4">
    <source>
        <dbReference type="ARBA" id="ARBA00016145"/>
    </source>
</evidence>
<proteinExistence type="inferred from homology"/>
<evidence type="ECO:0000256" key="1">
    <source>
        <dbReference type="ARBA" id="ARBA00004328"/>
    </source>
</evidence>
<comment type="similarity">
    <text evidence="2 11">Belongs to the bacterial histone-like protein family.</text>
</comment>
<dbReference type="SUPFAM" id="SSF47729">
    <property type="entry name" value="IHF-like DNA-binding proteins"/>
    <property type="match status" value="1"/>
</dbReference>
<dbReference type="AlphaFoldDB" id="A0A0H4T112"/>
<dbReference type="GO" id="GO:0006260">
    <property type="term" value="P:DNA replication"/>
    <property type="evidence" value="ECO:0007669"/>
    <property type="project" value="UniProtKB-KW"/>
</dbReference>
<organism evidence="12">
    <name type="scientific">uncultured proteobacterium Rifle_16ft_4_minimus_1560</name>
    <dbReference type="NCBI Taxonomy" id="1665206"/>
    <lineage>
        <taxon>Bacteria</taxon>
        <taxon>Pseudomonadati</taxon>
        <taxon>Pseudomonadota</taxon>
        <taxon>environmental samples</taxon>
    </lineage>
</organism>
<dbReference type="InterPro" id="IPR000119">
    <property type="entry name" value="Hist_DNA-bd"/>
</dbReference>
<keyword evidence="5" id="KW-0235">DNA replication</keyword>
<dbReference type="GO" id="GO:0003677">
    <property type="term" value="F:DNA binding"/>
    <property type="evidence" value="ECO:0007669"/>
    <property type="project" value="UniProtKB-KW"/>
</dbReference>
<dbReference type="GO" id="GO:0005829">
    <property type="term" value="C:cytosol"/>
    <property type="evidence" value="ECO:0007669"/>
    <property type="project" value="TreeGrafter"/>
</dbReference>
<evidence type="ECO:0000313" key="12">
    <source>
        <dbReference type="EMBL" id="AKQ01238.1"/>
    </source>
</evidence>
<name>A0A0H4T112_9PROT</name>
<evidence type="ECO:0000256" key="5">
    <source>
        <dbReference type="ARBA" id="ARBA00022705"/>
    </source>
</evidence>
<evidence type="ECO:0000256" key="11">
    <source>
        <dbReference type="RuleBase" id="RU003939"/>
    </source>
</evidence>
<protein>
    <recommendedName>
        <fullName evidence="4">Viral histone-like protein</fullName>
    </recommendedName>
    <alternativeName>
        <fullName evidence="9">DNA-binding protein pA104R</fullName>
    </alternativeName>
    <alternativeName>
        <fullName evidence="8">pA104R</fullName>
    </alternativeName>
</protein>
<dbReference type="Pfam" id="PF00216">
    <property type="entry name" value="Bac_DNA_binding"/>
    <property type="match status" value="1"/>
</dbReference>
<dbReference type="CDD" id="cd13834">
    <property type="entry name" value="HU_like"/>
    <property type="match status" value="1"/>
</dbReference>
<evidence type="ECO:0000256" key="6">
    <source>
        <dbReference type="ARBA" id="ARBA00022921"/>
    </source>
</evidence>
<evidence type="ECO:0000256" key="9">
    <source>
        <dbReference type="ARBA" id="ARBA00033227"/>
    </source>
</evidence>
<dbReference type="PANTHER" id="PTHR33175">
    <property type="entry name" value="DNA-BINDING PROTEIN HU"/>
    <property type="match status" value="1"/>
</dbReference>
<comment type="subunit">
    <text evidence="3">Homodimer.</text>
</comment>
<dbReference type="GO" id="GO:0030527">
    <property type="term" value="F:structural constituent of chromatin"/>
    <property type="evidence" value="ECO:0007669"/>
    <property type="project" value="InterPro"/>
</dbReference>
<accession>A0A0H4T112</accession>
<comment type="subcellular location">
    <subcellularLocation>
        <location evidence="1">Virion</location>
    </subcellularLocation>
</comment>
<dbReference type="Gene3D" id="4.10.520.10">
    <property type="entry name" value="IHF-like DNA-binding proteins"/>
    <property type="match status" value="1"/>
</dbReference>
<dbReference type="PANTHER" id="PTHR33175:SF13">
    <property type="entry name" value="HISTONE-LIKE PROTEIN"/>
    <property type="match status" value="1"/>
</dbReference>
<dbReference type="SMART" id="SM00411">
    <property type="entry name" value="BHL"/>
    <property type="match status" value="1"/>
</dbReference>
<reference evidence="12" key="1">
    <citation type="journal article" date="2015" name="ISME J.">
        <title>Aquifer environment selects for microbial species cohorts in sediment and groundwater.</title>
        <authorList>
            <person name="Hug L.A."/>
            <person name="Thomas B.C."/>
            <person name="Brown C.T."/>
            <person name="Frischkorn K.R."/>
            <person name="Williams K.H."/>
            <person name="Tringe S.G."/>
            <person name="Banfield J.F."/>
        </authorList>
    </citation>
    <scope>NUCLEOTIDE SEQUENCE</scope>
</reference>
<evidence type="ECO:0000256" key="2">
    <source>
        <dbReference type="ARBA" id="ARBA00010529"/>
    </source>
</evidence>